<name>A0A3R9P1A6_9BACI</name>
<feature type="coiled-coil region" evidence="1">
    <location>
        <begin position="51"/>
        <end position="80"/>
    </location>
</feature>
<organism evidence="2 3">
    <name type="scientific">Salibacterium salarium</name>
    <dbReference type="NCBI Taxonomy" id="284579"/>
    <lineage>
        <taxon>Bacteria</taxon>
        <taxon>Bacillati</taxon>
        <taxon>Bacillota</taxon>
        <taxon>Bacilli</taxon>
        <taxon>Bacillales</taxon>
        <taxon>Bacillaceae</taxon>
    </lineage>
</organism>
<dbReference type="Pfam" id="PF11213">
    <property type="entry name" value="DUF3006"/>
    <property type="match status" value="1"/>
</dbReference>
<proteinExistence type="predicted"/>
<accession>A0A3R9P1A6</accession>
<dbReference type="EMBL" id="RBVX01000194">
    <property type="protein sequence ID" value="RSL28738.1"/>
    <property type="molecule type" value="Genomic_DNA"/>
</dbReference>
<comment type="caution">
    <text evidence="2">The sequence shown here is derived from an EMBL/GenBank/DDBJ whole genome shotgun (WGS) entry which is preliminary data.</text>
</comment>
<evidence type="ECO:0000313" key="2">
    <source>
        <dbReference type="EMBL" id="RSL28738.1"/>
    </source>
</evidence>
<dbReference type="Gene3D" id="6.20.120.50">
    <property type="match status" value="1"/>
</dbReference>
<keyword evidence="3" id="KW-1185">Reference proteome</keyword>
<gene>
    <name evidence="2" type="ORF">D7Z54_34985</name>
</gene>
<evidence type="ECO:0000256" key="1">
    <source>
        <dbReference type="SAM" id="Coils"/>
    </source>
</evidence>
<dbReference type="RefSeq" id="WP_125563742.1">
    <property type="nucleotide sequence ID" value="NZ_RBVX01000194.1"/>
</dbReference>
<dbReference type="InterPro" id="IPR021377">
    <property type="entry name" value="DUF3006"/>
</dbReference>
<dbReference type="OrthoDB" id="2452890at2"/>
<reference evidence="2 3" key="1">
    <citation type="submission" date="2018-10" db="EMBL/GenBank/DDBJ databases">
        <title>Draft genome sequence of Bacillus salarius IM0101, isolated from a hypersaline soil in Inner Mongolia, China.</title>
        <authorList>
            <person name="Yamprayoonswat W."/>
            <person name="Boonvisut S."/>
            <person name="Jumpathong W."/>
            <person name="Sittihan S."/>
            <person name="Ruangsuj P."/>
            <person name="Wanthongcharoen S."/>
            <person name="Thongpramul N."/>
            <person name="Pimmason S."/>
            <person name="Yu B."/>
            <person name="Yasawong M."/>
        </authorList>
    </citation>
    <scope>NUCLEOTIDE SEQUENCE [LARGE SCALE GENOMIC DNA]</scope>
    <source>
        <strain evidence="2 3">IM0101</strain>
    </source>
</reference>
<sequence length="90" mass="10276">MEKYTVDRFEGELAVLLLSGDETVQKDVPRDQLPNGLKEGDVLEIQFKEDNKVEKAEVKEVETESKKERAKSLLEKLKNKNKSMGLTLLL</sequence>
<dbReference type="AlphaFoldDB" id="A0A3R9P1A6"/>
<protein>
    <submittedName>
        <fullName evidence="2">DUF3006 domain-containing protein</fullName>
    </submittedName>
</protein>
<dbReference type="Proteomes" id="UP000275076">
    <property type="component" value="Unassembled WGS sequence"/>
</dbReference>
<evidence type="ECO:0000313" key="3">
    <source>
        <dbReference type="Proteomes" id="UP000275076"/>
    </source>
</evidence>
<keyword evidence="1" id="KW-0175">Coiled coil</keyword>